<comment type="caution">
    <text evidence="2">The sequence shown here is derived from an EMBL/GenBank/DDBJ whole genome shotgun (WGS) entry which is preliminary data.</text>
</comment>
<dbReference type="GO" id="GO:0005524">
    <property type="term" value="F:ATP binding"/>
    <property type="evidence" value="ECO:0007669"/>
    <property type="project" value="UniProtKB-KW"/>
</dbReference>
<evidence type="ECO:0000259" key="1">
    <source>
        <dbReference type="Pfam" id="PF13304"/>
    </source>
</evidence>
<sequence>MLINFGFKNMTSFKEKAQLSLVAYNKLKTNRDALVTVNNTNVLKVACIYGANASGKSNLIQSLMALTSLFGSVGEKDIPILTKLYIPFKLSTETENAPTSFFIDFYLQKLETIFHYEFSISAKEIVSESLSILGQKDVVLFQREKEKILYSNPEKFPEGKNINSLKLLRKDVSVLSISFLLNGPISKEIVKFFRQITRGNSNFRRGLTTKISETELQDIALALQNADVGVSGLGIHTLSELAATQQEIFELQFKHIKYNKERSPMGEITFSRFEESDGTMRYMDLVRSLFDLKKTGGVLLVDELEQSLHPLLVENLIQKCNNKTNKNIQLIFTTHNTNLLHPNLFRKDQIYFVDKNKYGESCLYSLVDYAKEARQDVNWEDRYLGGMYGAIPVLKTFRI</sequence>
<dbReference type="EMBL" id="SUVG01000003">
    <property type="protein sequence ID" value="MBE6421135.1"/>
    <property type="molecule type" value="Genomic_DNA"/>
</dbReference>
<dbReference type="Gene3D" id="3.40.50.300">
    <property type="entry name" value="P-loop containing nucleotide triphosphate hydrolases"/>
    <property type="match status" value="1"/>
</dbReference>
<evidence type="ECO:0000313" key="2">
    <source>
        <dbReference type="EMBL" id="MBE6421135.1"/>
    </source>
</evidence>
<dbReference type="Pfam" id="PF13304">
    <property type="entry name" value="AAA_21"/>
    <property type="match status" value="1"/>
</dbReference>
<dbReference type="InterPro" id="IPR003959">
    <property type="entry name" value="ATPase_AAA_core"/>
</dbReference>
<dbReference type="PANTHER" id="PTHR40396">
    <property type="entry name" value="ATPASE-LIKE PROTEIN"/>
    <property type="match status" value="1"/>
</dbReference>
<dbReference type="InterPro" id="IPR027417">
    <property type="entry name" value="P-loop_NTPase"/>
</dbReference>
<dbReference type="GO" id="GO:0016887">
    <property type="term" value="F:ATP hydrolysis activity"/>
    <property type="evidence" value="ECO:0007669"/>
    <property type="project" value="InterPro"/>
</dbReference>
<dbReference type="PANTHER" id="PTHR40396:SF1">
    <property type="entry name" value="ATPASE AAA-TYPE CORE DOMAIN-CONTAINING PROTEIN"/>
    <property type="match status" value="1"/>
</dbReference>
<dbReference type="AlphaFoldDB" id="A0A928HIK1"/>
<feature type="domain" description="ATPase AAA-type core" evidence="1">
    <location>
        <begin position="45"/>
        <end position="340"/>
    </location>
</feature>
<gene>
    <name evidence="2" type="ORF">E7027_03240</name>
</gene>
<dbReference type="Proteomes" id="UP000725649">
    <property type="component" value="Unassembled WGS sequence"/>
</dbReference>
<organism evidence="2 3">
    <name type="scientific">Candidatus Avelusimicrobium gallicola</name>
    <dbReference type="NCBI Taxonomy" id="2562704"/>
    <lineage>
        <taxon>Bacteria</taxon>
        <taxon>Pseudomonadati</taxon>
        <taxon>Elusimicrobiota</taxon>
        <taxon>Elusimicrobia</taxon>
        <taxon>Elusimicrobiales</taxon>
        <taxon>Elusimicrobiaceae</taxon>
        <taxon>Candidatus Avelusimicrobium</taxon>
    </lineage>
</organism>
<protein>
    <submittedName>
        <fullName evidence="2">ATP-binding protein</fullName>
    </submittedName>
</protein>
<reference evidence="2" key="1">
    <citation type="submission" date="2019-04" db="EMBL/GenBank/DDBJ databases">
        <title>Evolution of Biomass-Degrading Anaerobic Consortia Revealed by Metagenomics.</title>
        <authorList>
            <person name="Peng X."/>
        </authorList>
    </citation>
    <scope>NUCLEOTIDE SEQUENCE</scope>
    <source>
        <strain evidence="2">SIG66</strain>
    </source>
</reference>
<accession>A0A928HIK1</accession>
<name>A0A928HIK1_9BACT</name>
<keyword evidence="2" id="KW-0067">ATP-binding</keyword>
<proteinExistence type="predicted"/>
<evidence type="ECO:0000313" key="3">
    <source>
        <dbReference type="Proteomes" id="UP000725649"/>
    </source>
</evidence>
<dbReference type="SUPFAM" id="SSF52540">
    <property type="entry name" value="P-loop containing nucleoside triphosphate hydrolases"/>
    <property type="match status" value="1"/>
</dbReference>
<keyword evidence="2" id="KW-0547">Nucleotide-binding</keyword>